<keyword evidence="3" id="KW-1185">Reference proteome</keyword>
<dbReference type="EMBL" id="QAPF01000286">
    <property type="protein sequence ID" value="TEA12063.1"/>
    <property type="molecule type" value="Genomic_DNA"/>
</dbReference>
<reference evidence="2 3" key="1">
    <citation type="submission" date="2018-11" db="EMBL/GenBank/DDBJ databases">
        <title>Genome sequence and assembly of Colletotrichum sidae.</title>
        <authorList>
            <person name="Gan P."/>
            <person name="Shirasu K."/>
        </authorList>
    </citation>
    <scope>NUCLEOTIDE SEQUENCE [LARGE SCALE GENOMIC DNA]</scope>
    <source>
        <strain evidence="2 3">CBS 518.97</strain>
    </source>
</reference>
<evidence type="ECO:0000256" key="1">
    <source>
        <dbReference type="SAM" id="SignalP"/>
    </source>
</evidence>
<accession>A0A4R8T4G7</accession>
<gene>
    <name evidence="2" type="ORF">C8034_v006240</name>
</gene>
<feature type="chain" id="PRO_5020662381" evidence="1">
    <location>
        <begin position="19"/>
        <end position="460"/>
    </location>
</feature>
<keyword evidence="1" id="KW-0732">Signal</keyword>
<sequence length="460" mass="49694">MAVKTLALAGLFCTAALAQWTNTSLAVAPAAAELDCSPSSPDGLQPECWKHLNVSDYITKWLAANGTKADCDRLGFAQCFLAFNGYGGRTCNTLSRETCDAFETVGNAAAYTSPQQFYTLWNIYAISQFFNQFSEALWNGHALAADTIGDIVATVSPNTDPDVPSTLLWTTISGGFWLVAASGLNPLFALVATGMAVTTGMSSFFMSSIAGSSNARFITLGQVGSSLAQLIIDYQGSLENALKELQGNSTLFIAAAEPGGFSARAITSLNIQSEALYHDLQLFILSQALKANGIVSTRSTGVNVLEFAPQTLGSISCPGLGPAGNCYQFWLDPETNDTYALHNPKEYKHDHVDIMNKIYDKKWANLSEIFKVEDCQGKDPSFDGKSKVTCLANHGFCEYNYTNARDPAFGSGFQIASEEFTNCGSDKNWGRPCSSWVSSVMVPMSYLGPLLTYEYAWCRD</sequence>
<dbReference type="Proteomes" id="UP000295604">
    <property type="component" value="Unassembled WGS sequence"/>
</dbReference>
<name>A0A4R8T4G7_9PEZI</name>
<organism evidence="2 3">
    <name type="scientific">Colletotrichum sidae</name>
    <dbReference type="NCBI Taxonomy" id="1347389"/>
    <lineage>
        <taxon>Eukaryota</taxon>
        <taxon>Fungi</taxon>
        <taxon>Dikarya</taxon>
        <taxon>Ascomycota</taxon>
        <taxon>Pezizomycotina</taxon>
        <taxon>Sordariomycetes</taxon>
        <taxon>Hypocreomycetidae</taxon>
        <taxon>Glomerellales</taxon>
        <taxon>Glomerellaceae</taxon>
        <taxon>Colletotrichum</taxon>
        <taxon>Colletotrichum orbiculare species complex</taxon>
    </lineage>
</organism>
<evidence type="ECO:0000313" key="2">
    <source>
        <dbReference type="EMBL" id="TEA12063.1"/>
    </source>
</evidence>
<comment type="caution">
    <text evidence="2">The sequence shown here is derived from an EMBL/GenBank/DDBJ whole genome shotgun (WGS) entry which is preliminary data.</text>
</comment>
<protein>
    <submittedName>
        <fullName evidence="2">Uncharacterized protein</fullName>
    </submittedName>
</protein>
<proteinExistence type="predicted"/>
<dbReference type="AlphaFoldDB" id="A0A4R8T4G7"/>
<evidence type="ECO:0000313" key="3">
    <source>
        <dbReference type="Proteomes" id="UP000295604"/>
    </source>
</evidence>
<feature type="signal peptide" evidence="1">
    <location>
        <begin position="1"/>
        <end position="18"/>
    </location>
</feature>